<sequence length="416" mass="44693">MSSKRERGGPVTDTSTVTSTFGQMLRQRRQAAGLSLRQLAARVGYDHSYLSQVERGQRPGSVDLARLCDRELGTGDQLTVTFERRDPEPAVLDRRPAQRLQGAWRPAGAADPLELAWQGLVAAAGVAEQAIALGDFRTVPPASLLPELVGELQALQARGGDEVEAVELSVLIAETLTGLGERRTARRWWWAAQTAAASSGDGALLALVCAREAISGLVERRPLPELLELADKAVAAARQTPSTATCVPQVAQALVLAELERTEETHQALQVLVGIGDDTVVTDARPTDWLPYQLHWAEGRVCAGLGYGVPGCILLERARELCPETWVGERAKLDLGLAECLAVAGEVAAGLATALRVLVELPDEWHDLWVYDAADRVLRVVQDKEPTLPGAAELRRLLSRSGRSVGGGSSDRQVRG</sequence>
<evidence type="ECO:0000259" key="2">
    <source>
        <dbReference type="PROSITE" id="PS50943"/>
    </source>
</evidence>
<dbReference type="PROSITE" id="PS50943">
    <property type="entry name" value="HTH_CROC1"/>
    <property type="match status" value="1"/>
</dbReference>
<dbReference type="SMART" id="SM00530">
    <property type="entry name" value="HTH_XRE"/>
    <property type="match status" value="1"/>
</dbReference>
<dbReference type="Gene3D" id="1.10.260.40">
    <property type="entry name" value="lambda repressor-like DNA-binding domains"/>
    <property type="match status" value="1"/>
</dbReference>
<gene>
    <name evidence="3" type="ORF">EV650_6078</name>
</gene>
<dbReference type="SUPFAM" id="SSF47413">
    <property type="entry name" value="lambda repressor-like DNA-binding domains"/>
    <property type="match status" value="1"/>
</dbReference>
<feature type="domain" description="HTH cro/C1-type" evidence="2">
    <location>
        <begin position="25"/>
        <end position="78"/>
    </location>
</feature>
<accession>A0A4R7ZS24</accession>
<dbReference type="InterPro" id="IPR001387">
    <property type="entry name" value="Cro/C1-type_HTH"/>
</dbReference>
<dbReference type="InterPro" id="IPR010982">
    <property type="entry name" value="Lambda_DNA-bd_dom_sf"/>
</dbReference>
<organism evidence="3 4">
    <name type="scientific">Kribbella kalugense</name>
    <dbReference type="NCBI Taxonomy" id="2512221"/>
    <lineage>
        <taxon>Bacteria</taxon>
        <taxon>Bacillati</taxon>
        <taxon>Actinomycetota</taxon>
        <taxon>Actinomycetes</taxon>
        <taxon>Propionibacteriales</taxon>
        <taxon>Kribbellaceae</taxon>
        <taxon>Kribbella</taxon>
    </lineage>
</organism>
<dbReference type="AlphaFoldDB" id="A0A4R7ZS24"/>
<dbReference type="GO" id="GO:0003677">
    <property type="term" value="F:DNA binding"/>
    <property type="evidence" value="ECO:0007669"/>
    <property type="project" value="InterPro"/>
</dbReference>
<dbReference type="CDD" id="cd00093">
    <property type="entry name" value="HTH_XRE"/>
    <property type="match status" value="1"/>
</dbReference>
<dbReference type="EMBL" id="SODF01000002">
    <property type="protein sequence ID" value="TDW19468.1"/>
    <property type="molecule type" value="Genomic_DNA"/>
</dbReference>
<dbReference type="Proteomes" id="UP000295447">
    <property type="component" value="Unassembled WGS sequence"/>
</dbReference>
<dbReference type="Pfam" id="PF13560">
    <property type="entry name" value="HTH_31"/>
    <property type="match status" value="1"/>
</dbReference>
<reference evidence="3 4" key="1">
    <citation type="submission" date="2019-03" db="EMBL/GenBank/DDBJ databases">
        <title>Genomic Encyclopedia of Type Strains, Phase III (KMG-III): the genomes of soil and plant-associated and newly described type strains.</title>
        <authorList>
            <person name="Whitman W."/>
        </authorList>
    </citation>
    <scope>NUCLEOTIDE SEQUENCE [LARGE SCALE GENOMIC DNA]</scope>
    <source>
        <strain evidence="3 4">VKM Ac-2570</strain>
    </source>
</reference>
<protein>
    <submittedName>
        <fullName evidence="3">Transcriptional regulator with XRE-family HTH domain</fullName>
    </submittedName>
</protein>
<evidence type="ECO:0000256" key="1">
    <source>
        <dbReference type="SAM" id="MobiDB-lite"/>
    </source>
</evidence>
<evidence type="ECO:0000313" key="4">
    <source>
        <dbReference type="Proteomes" id="UP000295447"/>
    </source>
</evidence>
<proteinExistence type="predicted"/>
<evidence type="ECO:0000313" key="3">
    <source>
        <dbReference type="EMBL" id="TDW19468.1"/>
    </source>
</evidence>
<feature type="region of interest" description="Disordered" evidence="1">
    <location>
        <begin position="1"/>
        <end position="20"/>
    </location>
</feature>
<keyword evidence="4" id="KW-1185">Reference proteome</keyword>
<name>A0A4R7ZS24_9ACTN</name>
<comment type="caution">
    <text evidence="3">The sequence shown here is derived from an EMBL/GenBank/DDBJ whole genome shotgun (WGS) entry which is preliminary data.</text>
</comment>
<dbReference type="OrthoDB" id="5184419at2"/>